<dbReference type="AlphaFoldDB" id="A0AAP0KQ72"/>
<evidence type="ECO:0000313" key="3">
    <source>
        <dbReference type="Proteomes" id="UP001417504"/>
    </source>
</evidence>
<keyword evidence="1" id="KW-0732">Signal</keyword>
<protein>
    <submittedName>
        <fullName evidence="2">Uncharacterized protein</fullName>
    </submittedName>
</protein>
<accession>A0AAP0KQ72</accession>
<gene>
    <name evidence="2" type="ORF">Sjap_003363</name>
</gene>
<keyword evidence="3" id="KW-1185">Reference proteome</keyword>
<name>A0AAP0KQ72_9MAGN</name>
<dbReference type="Proteomes" id="UP001417504">
    <property type="component" value="Unassembled WGS sequence"/>
</dbReference>
<dbReference type="EMBL" id="JBBNAE010000001">
    <property type="protein sequence ID" value="KAK9155883.1"/>
    <property type="molecule type" value="Genomic_DNA"/>
</dbReference>
<evidence type="ECO:0000256" key="1">
    <source>
        <dbReference type="SAM" id="SignalP"/>
    </source>
</evidence>
<sequence length="104" mass="12045">MMMKKYFCASDPMFLLTFTTLHACLVVLLQSFSAAEELILDSCNTTSNYTSSSQFKTNLNLLLLPSHPVTNDASSRKFLQQYFFLRRQPEYGLWSAYNFQKDSF</sequence>
<proteinExistence type="predicted"/>
<reference evidence="2 3" key="1">
    <citation type="submission" date="2024-01" db="EMBL/GenBank/DDBJ databases">
        <title>Genome assemblies of Stephania.</title>
        <authorList>
            <person name="Yang L."/>
        </authorList>
    </citation>
    <scope>NUCLEOTIDE SEQUENCE [LARGE SCALE GENOMIC DNA]</scope>
    <source>
        <strain evidence="2">QJT</strain>
        <tissue evidence="2">Leaf</tissue>
    </source>
</reference>
<comment type="caution">
    <text evidence="2">The sequence shown here is derived from an EMBL/GenBank/DDBJ whole genome shotgun (WGS) entry which is preliminary data.</text>
</comment>
<evidence type="ECO:0000313" key="2">
    <source>
        <dbReference type="EMBL" id="KAK9155883.1"/>
    </source>
</evidence>
<feature type="signal peptide" evidence="1">
    <location>
        <begin position="1"/>
        <end position="35"/>
    </location>
</feature>
<feature type="chain" id="PRO_5042989977" evidence="1">
    <location>
        <begin position="36"/>
        <end position="104"/>
    </location>
</feature>
<organism evidence="2 3">
    <name type="scientific">Stephania japonica</name>
    <dbReference type="NCBI Taxonomy" id="461633"/>
    <lineage>
        <taxon>Eukaryota</taxon>
        <taxon>Viridiplantae</taxon>
        <taxon>Streptophyta</taxon>
        <taxon>Embryophyta</taxon>
        <taxon>Tracheophyta</taxon>
        <taxon>Spermatophyta</taxon>
        <taxon>Magnoliopsida</taxon>
        <taxon>Ranunculales</taxon>
        <taxon>Menispermaceae</taxon>
        <taxon>Menispermoideae</taxon>
        <taxon>Cissampelideae</taxon>
        <taxon>Stephania</taxon>
    </lineage>
</organism>